<accession>A0A368SZY2</accession>
<sequence>MARLVYSMICSLDGYVADEDGRFDWAVPGEEAHAFINEAERPVGTHLFGRRMYEVMRGWETMGTGPGDARTTRDFGALWRAADKVVYSRTLDRPVTARTRIEREFAPGAVRRMVAAADRDVSVSGPTLAAHAFRAGLVQECRVYLAPAVVGGGLRVFPDGVRLGLECVAERRFADGMVYVGYRVRG</sequence>
<dbReference type="GO" id="GO:0009231">
    <property type="term" value="P:riboflavin biosynthetic process"/>
    <property type="evidence" value="ECO:0007669"/>
    <property type="project" value="InterPro"/>
</dbReference>
<reference evidence="2 3" key="1">
    <citation type="submission" date="2018-04" db="EMBL/GenBank/DDBJ databases">
        <title>Novel actinobacteria from marine sediment.</title>
        <authorList>
            <person name="Ng Z.Y."/>
            <person name="Tan G.Y.A."/>
        </authorList>
    </citation>
    <scope>NUCLEOTIDE SEQUENCE [LARGE SCALE GENOMIC DNA]</scope>
    <source>
        <strain evidence="2 3">TPS81</strain>
    </source>
</reference>
<dbReference type="SUPFAM" id="SSF53597">
    <property type="entry name" value="Dihydrofolate reductase-like"/>
    <property type="match status" value="1"/>
</dbReference>
<dbReference type="InterPro" id="IPR002734">
    <property type="entry name" value="RibDG_C"/>
</dbReference>
<keyword evidence="3" id="KW-1185">Reference proteome</keyword>
<comment type="caution">
    <text evidence="2">The sequence shown here is derived from an EMBL/GenBank/DDBJ whole genome shotgun (WGS) entry which is preliminary data.</text>
</comment>
<dbReference type="RefSeq" id="WP_114433497.1">
    <property type="nucleotide sequence ID" value="NZ_QEIN01000235.1"/>
</dbReference>
<dbReference type="InterPro" id="IPR024072">
    <property type="entry name" value="DHFR-like_dom_sf"/>
</dbReference>
<dbReference type="AlphaFoldDB" id="A0A368SZY2"/>
<dbReference type="Pfam" id="PF01872">
    <property type="entry name" value="RibD_C"/>
    <property type="match status" value="1"/>
</dbReference>
<evidence type="ECO:0000313" key="3">
    <source>
        <dbReference type="Proteomes" id="UP000253318"/>
    </source>
</evidence>
<dbReference type="Gene3D" id="3.40.430.10">
    <property type="entry name" value="Dihydrofolate Reductase, subunit A"/>
    <property type="match status" value="1"/>
</dbReference>
<evidence type="ECO:0000259" key="1">
    <source>
        <dbReference type="Pfam" id="PF01872"/>
    </source>
</evidence>
<dbReference type="OrthoDB" id="2313602at2"/>
<feature type="domain" description="Bacterial bifunctional deaminase-reductase C-terminal" evidence="1">
    <location>
        <begin position="4"/>
        <end position="178"/>
    </location>
</feature>
<dbReference type="PANTHER" id="PTHR38011:SF11">
    <property type="entry name" value="2,5-DIAMINO-6-RIBOSYLAMINO-4(3H)-PYRIMIDINONE 5'-PHOSPHATE REDUCTASE"/>
    <property type="match status" value="1"/>
</dbReference>
<dbReference type="Proteomes" id="UP000253318">
    <property type="component" value="Unassembled WGS sequence"/>
</dbReference>
<organism evidence="2 3">
    <name type="scientific">Marinitenerispora sediminis</name>
    <dbReference type="NCBI Taxonomy" id="1931232"/>
    <lineage>
        <taxon>Bacteria</taxon>
        <taxon>Bacillati</taxon>
        <taxon>Actinomycetota</taxon>
        <taxon>Actinomycetes</taxon>
        <taxon>Streptosporangiales</taxon>
        <taxon>Nocardiopsidaceae</taxon>
        <taxon>Marinitenerispora</taxon>
    </lineage>
</organism>
<proteinExistence type="predicted"/>
<dbReference type="PANTHER" id="PTHR38011">
    <property type="entry name" value="DIHYDROFOLATE REDUCTASE FAMILY PROTEIN (AFU_ORTHOLOGUE AFUA_8G06820)"/>
    <property type="match status" value="1"/>
</dbReference>
<dbReference type="GO" id="GO:0008703">
    <property type="term" value="F:5-amino-6-(5-phosphoribosylamino)uracil reductase activity"/>
    <property type="evidence" value="ECO:0007669"/>
    <property type="project" value="InterPro"/>
</dbReference>
<gene>
    <name evidence="2" type="ORF">DEF24_22570</name>
</gene>
<name>A0A368SZY2_9ACTN</name>
<evidence type="ECO:0000313" key="2">
    <source>
        <dbReference type="EMBL" id="RCV51969.1"/>
    </source>
</evidence>
<dbReference type="EMBL" id="QEIN01000235">
    <property type="protein sequence ID" value="RCV51969.1"/>
    <property type="molecule type" value="Genomic_DNA"/>
</dbReference>
<dbReference type="InterPro" id="IPR050765">
    <property type="entry name" value="Riboflavin_Biosynth_HTPR"/>
</dbReference>
<protein>
    <submittedName>
        <fullName evidence="2">Deaminase</fullName>
    </submittedName>
</protein>